<evidence type="ECO:0000313" key="7">
    <source>
        <dbReference type="EMBL" id="MET3659023.1"/>
    </source>
</evidence>
<feature type="domain" description="Response regulatory" evidence="6">
    <location>
        <begin position="3"/>
        <end position="119"/>
    </location>
</feature>
<dbReference type="Pfam" id="PF12833">
    <property type="entry name" value="HTH_18"/>
    <property type="match status" value="1"/>
</dbReference>
<gene>
    <name evidence="7" type="ORF">ABIC55_004142</name>
</gene>
<accession>A0ABV2KD65</accession>
<proteinExistence type="predicted"/>
<dbReference type="InterPro" id="IPR041522">
    <property type="entry name" value="CdaR_GGDEF"/>
</dbReference>
<dbReference type="Pfam" id="PF00072">
    <property type="entry name" value="Response_reg"/>
    <property type="match status" value="1"/>
</dbReference>
<dbReference type="InterPro" id="IPR009057">
    <property type="entry name" value="Homeodomain-like_sf"/>
</dbReference>
<dbReference type="EMBL" id="JBEPME010000007">
    <property type="protein sequence ID" value="MET3659023.1"/>
    <property type="molecule type" value="Genomic_DNA"/>
</dbReference>
<evidence type="ECO:0000259" key="5">
    <source>
        <dbReference type="PROSITE" id="PS01124"/>
    </source>
</evidence>
<dbReference type="InterPro" id="IPR018060">
    <property type="entry name" value="HTH_AraC"/>
</dbReference>
<dbReference type="Pfam" id="PF17853">
    <property type="entry name" value="GGDEF_2"/>
    <property type="match status" value="1"/>
</dbReference>
<evidence type="ECO:0000256" key="1">
    <source>
        <dbReference type="ARBA" id="ARBA00023015"/>
    </source>
</evidence>
<comment type="caution">
    <text evidence="7">The sequence shown here is derived from an EMBL/GenBank/DDBJ whole genome shotgun (WGS) entry which is preliminary data.</text>
</comment>
<name>A0ABV2KD65_SPOPS</name>
<dbReference type="PANTHER" id="PTHR43280:SF28">
    <property type="entry name" value="HTH-TYPE TRANSCRIPTIONAL ACTIVATOR RHAS"/>
    <property type="match status" value="1"/>
</dbReference>
<dbReference type="PROSITE" id="PS01124">
    <property type="entry name" value="HTH_ARAC_FAMILY_2"/>
    <property type="match status" value="1"/>
</dbReference>
<keyword evidence="3" id="KW-0804">Transcription</keyword>
<dbReference type="InterPro" id="IPR018062">
    <property type="entry name" value="HTH_AraC-typ_CS"/>
</dbReference>
<keyword evidence="8" id="KW-1185">Reference proteome</keyword>
<dbReference type="InterPro" id="IPR020449">
    <property type="entry name" value="Tscrpt_reg_AraC-type_HTH"/>
</dbReference>
<protein>
    <submittedName>
        <fullName evidence="7">Two-component system response regulator YesN</fullName>
    </submittedName>
</protein>
<dbReference type="SMART" id="SM00342">
    <property type="entry name" value="HTH_ARAC"/>
    <property type="match status" value="1"/>
</dbReference>
<dbReference type="PRINTS" id="PR00032">
    <property type="entry name" value="HTHARAC"/>
</dbReference>
<keyword evidence="4" id="KW-0597">Phosphoprotein</keyword>
<dbReference type="PROSITE" id="PS50110">
    <property type="entry name" value="RESPONSE_REGULATORY"/>
    <property type="match status" value="1"/>
</dbReference>
<dbReference type="SMART" id="SM00448">
    <property type="entry name" value="REC"/>
    <property type="match status" value="1"/>
</dbReference>
<dbReference type="Gene3D" id="1.10.10.60">
    <property type="entry name" value="Homeodomain-like"/>
    <property type="match status" value="2"/>
</dbReference>
<keyword evidence="1" id="KW-0805">Transcription regulation</keyword>
<dbReference type="SUPFAM" id="SSF52172">
    <property type="entry name" value="CheY-like"/>
    <property type="match status" value="1"/>
</dbReference>
<dbReference type="CDD" id="cd17536">
    <property type="entry name" value="REC_YesN-like"/>
    <property type="match status" value="1"/>
</dbReference>
<reference evidence="7 8" key="1">
    <citation type="submission" date="2024-06" db="EMBL/GenBank/DDBJ databases">
        <title>Sorghum-associated microbial communities from plants grown in Nebraska, USA.</title>
        <authorList>
            <person name="Schachtman D."/>
        </authorList>
    </citation>
    <scope>NUCLEOTIDE SEQUENCE [LARGE SCALE GENOMIC DNA]</scope>
    <source>
        <strain evidence="7 8">1288</strain>
    </source>
</reference>
<dbReference type="Gene3D" id="3.40.50.2300">
    <property type="match status" value="1"/>
</dbReference>
<feature type="modified residue" description="4-aspartylphosphate" evidence="4">
    <location>
        <position position="54"/>
    </location>
</feature>
<dbReference type="InterPro" id="IPR001789">
    <property type="entry name" value="Sig_transdc_resp-reg_receiver"/>
</dbReference>
<dbReference type="RefSeq" id="WP_187047848.1">
    <property type="nucleotide sequence ID" value="NZ_CP146246.1"/>
</dbReference>
<dbReference type="PANTHER" id="PTHR43280">
    <property type="entry name" value="ARAC-FAMILY TRANSCRIPTIONAL REGULATOR"/>
    <property type="match status" value="1"/>
</dbReference>
<evidence type="ECO:0000259" key="6">
    <source>
        <dbReference type="PROSITE" id="PS50110"/>
    </source>
</evidence>
<feature type="domain" description="HTH araC/xylS-type" evidence="5">
    <location>
        <begin position="409"/>
        <end position="507"/>
    </location>
</feature>
<dbReference type="InterPro" id="IPR011006">
    <property type="entry name" value="CheY-like_superfamily"/>
</dbReference>
<dbReference type="PROSITE" id="PS00041">
    <property type="entry name" value="HTH_ARAC_FAMILY_1"/>
    <property type="match status" value="1"/>
</dbReference>
<evidence type="ECO:0000256" key="2">
    <source>
        <dbReference type="ARBA" id="ARBA00023125"/>
    </source>
</evidence>
<organism evidence="7 8">
    <name type="scientific">Sporosarcina psychrophila</name>
    <name type="common">Bacillus psychrophilus</name>
    <dbReference type="NCBI Taxonomy" id="1476"/>
    <lineage>
        <taxon>Bacteria</taxon>
        <taxon>Bacillati</taxon>
        <taxon>Bacillota</taxon>
        <taxon>Bacilli</taxon>
        <taxon>Bacillales</taxon>
        <taxon>Caryophanaceae</taxon>
        <taxon>Sporosarcina</taxon>
    </lineage>
</organism>
<evidence type="ECO:0000256" key="3">
    <source>
        <dbReference type="ARBA" id="ARBA00023163"/>
    </source>
</evidence>
<evidence type="ECO:0000256" key="4">
    <source>
        <dbReference type="PROSITE-ProRule" id="PRU00169"/>
    </source>
</evidence>
<sequence>MMKLLIVDDEPIEREGMQAILQKAFPELSIYQARNGEVAIELADTIQPDLVLMDIKMPGMTGLEALEKIQDKHSTIKFVMVTAFDMFDYARQALKLGVKDYLLKPSRASEIVATVGRVLEECRLERIAEATSQMQHEKWQKALTLVETDIVTQLLFDHVHEVHIDMLVEMLDIRSTHEKFVVVVLLPEGAEHYYVRIKEKVREAGNAWVGALYGRQLPIIVFRDPEKSFRSQAMTLAKAILSLAKEQMSLDWFIGIGQVCEPLDEIRQSYQEALIATMDTTLAVKSRFYADAPVLSLETDNQVIKQQQKDFFDQIRLGDWVSIRSGILDLIQQHENEGNSLIYTQQRMLELLWIANRVMDEMGMEANAPFFSFQAQDYRQLRTETLLLLERMNAAYEAHYERVEADKIHQIKQFISEHSHKDISLNILAQKVDLSPIYISKMFKEKLGINYIDFLTECRIEKAKKLLNDPERSLKEITFEVGYHEPNYFSKVFKKMCGVSPKEYRKTLMSKKVEV</sequence>
<dbReference type="Proteomes" id="UP001549104">
    <property type="component" value="Unassembled WGS sequence"/>
</dbReference>
<dbReference type="SUPFAM" id="SSF46689">
    <property type="entry name" value="Homeodomain-like"/>
    <property type="match status" value="2"/>
</dbReference>
<keyword evidence="2" id="KW-0238">DNA-binding</keyword>
<evidence type="ECO:0000313" key="8">
    <source>
        <dbReference type="Proteomes" id="UP001549104"/>
    </source>
</evidence>